<dbReference type="InterPro" id="IPR013083">
    <property type="entry name" value="Znf_RING/FYVE/PHD"/>
</dbReference>
<dbReference type="PROSITE" id="PS50089">
    <property type="entry name" value="ZF_RING_2"/>
    <property type="match status" value="1"/>
</dbReference>
<dbReference type="AlphaFoldDB" id="A0A4T0H3U9"/>
<dbReference type="SUPFAM" id="SSF57850">
    <property type="entry name" value="RING/U-box"/>
    <property type="match status" value="1"/>
</dbReference>
<evidence type="ECO:0000256" key="1">
    <source>
        <dbReference type="ARBA" id="ARBA00000900"/>
    </source>
</evidence>
<dbReference type="PANTHER" id="PTHR22938:SF0">
    <property type="entry name" value="E3 UBIQUITIN-PROTEIN LIGASE ZNF598"/>
    <property type="match status" value="1"/>
</dbReference>
<dbReference type="PANTHER" id="PTHR22938">
    <property type="entry name" value="ZINC FINGER PROTEIN 598"/>
    <property type="match status" value="1"/>
</dbReference>
<feature type="compositionally biased region" description="Low complexity" evidence="13">
    <location>
        <begin position="381"/>
        <end position="399"/>
    </location>
</feature>
<organism evidence="15 16">
    <name type="scientific">Wallemia ichthyophaga</name>
    <dbReference type="NCBI Taxonomy" id="245174"/>
    <lineage>
        <taxon>Eukaryota</taxon>
        <taxon>Fungi</taxon>
        <taxon>Dikarya</taxon>
        <taxon>Basidiomycota</taxon>
        <taxon>Wallemiomycotina</taxon>
        <taxon>Wallemiomycetes</taxon>
        <taxon>Wallemiales</taxon>
        <taxon>Wallemiaceae</taxon>
        <taxon>Wallemia</taxon>
    </lineage>
</organism>
<dbReference type="OrthoDB" id="3838338at2759"/>
<evidence type="ECO:0000256" key="9">
    <source>
        <dbReference type="ARBA" id="ARBA00022771"/>
    </source>
</evidence>
<dbReference type="GO" id="GO:0005737">
    <property type="term" value="C:cytoplasm"/>
    <property type="evidence" value="ECO:0007669"/>
    <property type="project" value="UniProtKB-SubCell"/>
</dbReference>
<dbReference type="PROSITE" id="PS00028">
    <property type="entry name" value="ZINC_FINGER_C2H2_1"/>
    <property type="match status" value="1"/>
</dbReference>
<sequence length="660" mass="72505">MSTHNTPHKPRNGRRNFNGSLTSSAQPPIASATATATSATASESEHEGPKLDNNKGQSVPLPMPPPGLSKASEAPAVDFDQAVCFICAEPVSIWALGPCSHRTCHTCTLRLRALFKNRECTFCKKEQEDVIFVKSATKPYNEYSGIDSWPFDSKLNIRCETKAIMSTTLSMLRFNCGKCDYVAAGWQDLRVHAKNIHKGTLCDLCIRYKKVFTHEHKLFSHTSLLRHLPPLPSYSAKARKVQPAIDSHPGCDFCLDHFYSEDELFRHMRENHEECFLCKQAGIRMLYFKDYPALEKHFVSDHYPCPDATCVDKKFVVFGSELDLRGHQVEEHGAHLTNKERRDVSRLEVNWNPPTESAQPAQTRSATGSGRRAAFGGRLTNQPNQSGQSGQSSAVSSAPATPNDPTPIDPAVAAQHAMVIDKVMNFTKSSNSVQAFKFSIRAFKNSESTARDLIQSLVSILKNNIDIIASVVSQVGILLDNAEKSRELDVAWKEYRGKNKIAQSTSNGGFAQPGQHQQQRIDSFPSLGPSAAAKAGSRALPVWERDASQPRRPQRIPPGSSASSSHYPGLASSSQPRTSTGWSSGGATSSNRHASNFPSLPSSDAVAKANAERRKLFQPHQQRIVQGQSSSDDASSPNSDSRNTNKKQQKKKQTLLTIGL</sequence>
<dbReference type="InterPro" id="IPR056437">
    <property type="entry name" value="Znf-C2H2_ZNF598/HEL2"/>
</dbReference>
<dbReference type="GO" id="GO:0072344">
    <property type="term" value="P:rescue of stalled ribosome"/>
    <property type="evidence" value="ECO:0007669"/>
    <property type="project" value="InterPro"/>
</dbReference>
<dbReference type="GO" id="GO:0008270">
    <property type="term" value="F:zinc ion binding"/>
    <property type="evidence" value="ECO:0007669"/>
    <property type="project" value="UniProtKB-KW"/>
</dbReference>
<evidence type="ECO:0000256" key="8">
    <source>
        <dbReference type="ARBA" id="ARBA00022723"/>
    </source>
</evidence>
<reference evidence="15 16" key="1">
    <citation type="submission" date="2019-03" db="EMBL/GenBank/DDBJ databases">
        <title>Sequencing 23 genomes of Wallemia ichthyophaga.</title>
        <authorList>
            <person name="Gostincar C."/>
        </authorList>
    </citation>
    <scope>NUCLEOTIDE SEQUENCE [LARGE SCALE GENOMIC DNA]</scope>
    <source>
        <strain evidence="15 16">EXF-8621</strain>
    </source>
</reference>
<feature type="compositionally biased region" description="Low complexity" evidence="13">
    <location>
        <begin position="578"/>
        <end position="590"/>
    </location>
</feature>
<dbReference type="InterPro" id="IPR057634">
    <property type="entry name" value="PAH_ZNF598/HEL2"/>
</dbReference>
<evidence type="ECO:0000256" key="5">
    <source>
        <dbReference type="ARBA" id="ARBA00022490"/>
    </source>
</evidence>
<evidence type="ECO:0000256" key="6">
    <source>
        <dbReference type="ARBA" id="ARBA00022553"/>
    </source>
</evidence>
<keyword evidence="10" id="KW-0862">Zinc</keyword>
<dbReference type="EMBL" id="SPOF01000053">
    <property type="protein sequence ID" value="TIB08724.1"/>
    <property type="molecule type" value="Genomic_DNA"/>
</dbReference>
<dbReference type="Pfam" id="PF23202">
    <property type="entry name" value="PAH_ZNF598"/>
    <property type="match status" value="1"/>
</dbReference>
<dbReference type="SMART" id="SM00355">
    <property type="entry name" value="ZnF_C2H2"/>
    <property type="match status" value="5"/>
</dbReference>
<keyword evidence="9 12" id="KW-0863">Zinc-finger</keyword>
<name>A0A4T0H3U9_WALIC</name>
<feature type="compositionally biased region" description="Basic residues" evidence="13">
    <location>
        <begin position="1"/>
        <end position="14"/>
    </location>
</feature>
<comment type="catalytic activity">
    <reaction evidence="1">
        <text>S-ubiquitinyl-[E2 ubiquitin-conjugating enzyme]-L-cysteine + [acceptor protein]-L-lysine = [E2 ubiquitin-conjugating enzyme]-L-cysteine + N(6)-ubiquitinyl-[acceptor protein]-L-lysine.</text>
        <dbReference type="EC" id="2.3.2.27"/>
    </reaction>
</comment>
<dbReference type="InterPro" id="IPR013087">
    <property type="entry name" value="Znf_C2H2_type"/>
</dbReference>
<dbReference type="Gene3D" id="3.30.40.10">
    <property type="entry name" value="Zinc/RING finger domain, C3HC4 (zinc finger)"/>
    <property type="match status" value="1"/>
</dbReference>
<dbReference type="InterPro" id="IPR041888">
    <property type="entry name" value="RING-HC_ZNF598/HEL2"/>
</dbReference>
<feature type="region of interest" description="Disordered" evidence="13">
    <location>
        <begin position="503"/>
        <end position="660"/>
    </location>
</feature>
<feature type="compositionally biased region" description="Basic and acidic residues" evidence="13">
    <location>
        <begin position="43"/>
        <end position="53"/>
    </location>
</feature>
<evidence type="ECO:0000256" key="7">
    <source>
        <dbReference type="ARBA" id="ARBA00022679"/>
    </source>
</evidence>
<accession>A0A4T0H3U9</accession>
<keyword evidence="6" id="KW-0597">Phosphoprotein</keyword>
<dbReference type="GO" id="GO:0043022">
    <property type="term" value="F:ribosome binding"/>
    <property type="evidence" value="ECO:0007669"/>
    <property type="project" value="TreeGrafter"/>
</dbReference>
<proteinExistence type="inferred from homology"/>
<evidence type="ECO:0000256" key="13">
    <source>
        <dbReference type="SAM" id="MobiDB-lite"/>
    </source>
</evidence>
<evidence type="ECO:0000313" key="15">
    <source>
        <dbReference type="EMBL" id="TIB08724.1"/>
    </source>
</evidence>
<feature type="region of interest" description="Disordered" evidence="13">
    <location>
        <begin position="1"/>
        <end position="72"/>
    </location>
</feature>
<feature type="compositionally biased region" description="Polar residues" evidence="13">
    <location>
        <begin position="352"/>
        <end position="368"/>
    </location>
</feature>
<comment type="caution">
    <text evidence="15">The sequence shown here is derived from an EMBL/GenBank/DDBJ whole genome shotgun (WGS) entry which is preliminary data.</text>
</comment>
<feature type="compositionally biased region" description="Low complexity" evidence="13">
    <location>
        <begin position="629"/>
        <end position="641"/>
    </location>
</feature>
<dbReference type="Pfam" id="PF23230">
    <property type="entry name" value="zf-C2H2_13"/>
    <property type="match status" value="1"/>
</dbReference>
<gene>
    <name evidence="15" type="ORF">E3P90_03573</name>
</gene>
<comment type="subcellular location">
    <subcellularLocation>
        <location evidence="2">Cytoplasm</location>
    </subcellularLocation>
</comment>
<feature type="compositionally biased region" description="Polar residues" evidence="13">
    <location>
        <begin position="560"/>
        <end position="577"/>
    </location>
</feature>
<dbReference type="EC" id="2.3.2.27" evidence="4"/>
<evidence type="ECO:0000259" key="14">
    <source>
        <dbReference type="PROSITE" id="PS50089"/>
    </source>
</evidence>
<feature type="region of interest" description="Disordered" evidence="13">
    <location>
        <begin position="350"/>
        <end position="409"/>
    </location>
</feature>
<feature type="compositionally biased region" description="Polar residues" evidence="13">
    <location>
        <begin position="591"/>
        <end position="602"/>
    </location>
</feature>
<comment type="similarity">
    <text evidence="11">Belongs to the ZNF598/HEL2 family.</text>
</comment>
<dbReference type="GO" id="GO:0016567">
    <property type="term" value="P:protein ubiquitination"/>
    <property type="evidence" value="ECO:0007669"/>
    <property type="project" value="TreeGrafter"/>
</dbReference>
<keyword evidence="5" id="KW-0963">Cytoplasm</keyword>
<evidence type="ECO:0000256" key="2">
    <source>
        <dbReference type="ARBA" id="ARBA00004496"/>
    </source>
</evidence>
<evidence type="ECO:0000313" key="16">
    <source>
        <dbReference type="Proteomes" id="UP000306954"/>
    </source>
</evidence>
<dbReference type="Proteomes" id="UP000306954">
    <property type="component" value="Unassembled WGS sequence"/>
</dbReference>
<feature type="compositionally biased region" description="Polar residues" evidence="13">
    <location>
        <begin position="619"/>
        <end position="628"/>
    </location>
</feature>
<evidence type="ECO:0000256" key="11">
    <source>
        <dbReference type="ARBA" id="ARBA00035113"/>
    </source>
</evidence>
<dbReference type="CDD" id="cd16615">
    <property type="entry name" value="RING-HC_ZNF598"/>
    <property type="match status" value="1"/>
</dbReference>
<evidence type="ECO:0000256" key="4">
    <source>
        <dbReference type="ARBA" id="ARBA00012483"/>
    </source>
</evidence>
<dbReference type="InterPro" id="IPR044288">
    <property type="entry name" value="ZNF598/HEL2"/>
</dbReference>
<dbReference type="Pfam" id="PF25447">
    <property type="entry name" value="RING_ZNF598"/>
    <property type="match status" value="1"/>
</dbReference>
<dbReference type="GO" id="GO:0061630">
    <property type="term" value="F:ubiquitin protein ligase activity"/>
    <property type="evidence" value="ECO:0007669"/>
    <property type="project" value="UniProtKB-EC"/>
</dbReference>
<feature type="domain" description="RING-type" evidence="14">
    <location>
        <begin position="84"/>
        <end position="124"/>
    </location>
</feature>
<keyword evidence="7" id="KW-0808">Transferase</keyword>
<protein>
    <recommendedName>
        <fullName evidence="4">RING-type E3 ubiquitin transferase</fullName>
        <ecNumber evidence="4">2.3.2.27</ecNumber>
    </recommendedName>
</protein>
<comment type="pathway">
    <text evidence="3">Protein modification; protein ubiquitination.</text>
</comment>
<evidence type="ECO:0000256" key="12">
    <source>
        <dbReference type="PROSITE-ProRule" id="PRU00175"/>
    </source>
</evidence>
<feature type="compositionally biased region" description="Polar residues" evidence="13">
    <location>
        <begin position="503"/>
        <end position="521"/>
    </location>
</feature>
<dbReference type="InterPro" id="IPR001841">
    <property type="entry name" value="Znf_RING"/>
</dbReference>
<feature type="compositionally biased region" description="Basic residues" evidence="13">
    <location>
        <begin position="644"/>
        <end position="653"/>
    </location>
</feature>
<evidence type="ECO:0000256" key="3">
    <source>
        <dbReference type="ARBA" id="ARBA00004906"/>
    </source>
</evidence>
<evidence type="ECO:0000256" key="10">
    <source>
        <dbReference type="ARBA" id="ARBA00022833"/>
    </source>
</evidence>
<feature type="compositionally biased region" description="Low complexity" evidence="13">
    <location>
        <begin position="22"/>
        <end position="42"/>
    </location>
</feature>
<keyword evidence="8" id="KW-0479">Metal-binding</keyword>